<name>A0A564G7X4_9HYPH</name>
<dbReference type="Proteomes" id="UP001055303">
    <property type="component" value="Unassembled WGS sequence"/>
</dbReference>
<evidence type="ECO:0000313" key="3">
    <source>
        <dbReference type="EMBL" id="VUF16084.1"/>
    </source>
</evidence>
<sequence>MKRPLRAAAAATMLLHASTGVALEASNVENAINTTLADNRSGAITSASLRSILLLINQTGLHLNSDGSIAFPGGPAVGTYVNGALALAPKSITAPRFGNIATRILIGSNPDGQQGWTDAKTRNPTSLLVDVGGYGDPTFSGFAIPTSISGAISVPANAADIYHATGTAGYARTASIPVGGVGLYGQGDAAAPGVTAWGFNTRTQDNGFHTDGLWGGEIDVNIDAAGTLVRGLDIVGGSNAQPSLASPGLIVQSPGVFKKGSATPIFWGRGVLVDDESALTGIEVGTSRVHANTGSMPITFKYRDGANARLESFRLYAPDASGAIEISRPNGLFQIRGDIDGTKVNTLRVVGGNVGLGVGAPSAPSYPLDVFGAARFSGKVGFGGEAPSERCSLPAAVPADGSASNATRDALINAVRACLITKGLAQ</sequence>
<dbReference type="RefSeq" id="WP_144769256.1">
    <property type="nucleotide sequence ID" value="NZ_BPQI01000233.1"/>
</dbReference>
<dbReference type="EMBL" id="CABFVH010000093">
    <property type="protein sequence ID" value="VUF16084.1"/>
    <property type="molecule type" value="Genomic_DNA"/>
</dbReference>
<feature type="chain" id="PRO_5021994879" evidence="1">
    <location>
        <begin position="23"/>
        <end position="426"/>
    </location>
</feature>
<evidence type="ECO:0000313" key="4">
    <source>
        <dbReference type="Proteomes" id="UP000401717"/>
    </source>
</evidence>
<evidence type="ECO:0000256" key="1">
    <source>
        <dbReference type="SAM" id="SignalP"/>
    </source>
</evidence>
<dbReference type="Proteomes" id="UP000401717">
    <property type="component" value="Unassembled WGS sequence"/>
</dbReference>
<reference evidence="2" key="3">
    <citation type="submission" date="2021-08" db="EMBL/GenBank/DDBJ databases">
        <authorList>
            <person name="Tani A."/>
            <person name="Ola A."/>
            <person name="Ogura Y."/>
            <person name="Katsura K."/>
            <person name="Hayashi T."/>
        </authorList>
    </citation>
    <scope>NUCLEOTIDE SEQUENCE</scope>
    <source>
        <strain evidence="2">DSM 22415</strain>
    </source>
</reference>
<protein>
    <submittedName>
        <fullName evidence="3">Uncharacterized protein</fullName>
    </submittedName>
</protein>
<evidence type="ECO:0000313" key="2">
    <source>
        <dbReference type="EMBL" id="GJD59626.1"/>
    </source>
</evidence>
<evidence type="ECO:0000313" key="5">
    <source>
        <dbReference type="Proteomes" id="UP001055303"/>
    </source>
</evidence>
<dbReference type="EMBL" id="BPQI01000233">
    <property type="protein sequence ID" value="GJD59626.1"/>
    <property type="molecule type" value="Genomic_DNA"/>
</dbReference>
<keyword evidence="1" id="KW-0732">Signal</keyword>
<proteinExistence type="predicted"/>
<accession>A0A564G7X4</accession>
<keyword evidence="5" id="KW-1185">Reference proteome</keyword>
<reference evidence="3 4" key="1">
    <citation type="submission" date="2019-06" db="EMBL/GenBank/DDBJ databases">
        <authorList>
            <person name="Rodrigo-Torres L."/>
            <person name="Arahal R. D."/>
            <person name="Lucena T."/>
        </authorList>
    </citation>
    <scope>NUCLEOTIDE SEQUENCE [LARGE SCALE GENOMIC DNA]</scope>
    <source>
        <strain evidence="3 4">SW08-7</strain>
    </source>
</reference>
<dbReference type="AlphaFoldDB" id="A0A564G7X4"/>
<gene>
    <name evidence="2" type="ORF">IFDJLNFL_5555</name>
    <name evidence="3" type="ORF">MTDSW087_05835</name>
</gene>
<reference evidence="2" key="2">
    <citation type="journal article" date="2021" name="Front. Microbiol.">
        <title>Comprehensive Comparative Genomics and Phenotyping of Methylobacterium Species.</title>
        <authorList>
            <person name="Alessa O."/>
            <person name="Ogura Y."/>
            <person name="Fujitani Y."/>
            <person name="Takami H."/>
            <person name="Hayashi T."/>
            <person name="Sahin N."/>
            <person name="Tani A."/>
        </authorList>
    </citation>
    <scope>NUCLEOTIDE SEQUENCE</scope>
    <source>
        <strain evidence="2">DSM 22415</strain>
    </source>
</reference>
<feature type="signal peptide" evidence="1">
    <location>
        <begin position="1"/>
        <end position="22"/>
    </location>
</feature>
<organism evidence="3 4">
    <name type="scientific">Methylobacterium dankookense</name>
    <dbReference type="NCBI Taxonomy" id="560405"/>
    <lineage>
        <taxon>Bacteria</taxon>
        <taxon>Pseudomonadati</taxon>
        <taxon>Pseudomonadota</taxon>
        <taxon>Alphaproteobacteria</taxon>
        <taxon>Hyphomicrobiales</taxon>
        <taxon>Methylobacteriaceae</taxon>
        <taxon>Methylobacterium</taxon>
    </lineage>
</organism>